<comment type="pathway">
    <text evidence="1">Carbohydrate metabolism; tricarboxylic acid cycle; isocitrate from oxaloacetate: step 1/2.</text>
</comment>
<dbReference type="GO" id="GO:0006099">
    <property type="term" value="P:tricarboxylic acid cycle"/>
    <property type="evidence" value="ECO:0007669"/>
    <property type="project" value="UniProtKB-UniPathway"/>
</dbReference>
<accession>B4D805</accession>
<dbReference type="eggNOG" id="COG0372">
    <property type="taxonomic scope" value="Bacteria"/>
</dbReference>
<keyword evidence="10" id="KW-0012">Acyltransferase</keyword>
<sequence length="373" mass="41137">MSTEDKPAYSPGLAGVIAGESAICWVDPNAGLLYRGYDIHELAVKSSYEDIVWLLLHGELPDMAQLGKMTWELSEERTLPAPVLAMLRTLPHDTHPMDALRTGVSMLASFDPELNDNSHAANLRKAIRLIAKVCQLIADGWRIRQGDDPCAAPHDLTHAGAFLFSLNGVLPEAWLVEMLDTVLVLYADHEFNASTFSARVTASTLSDIYSAVTSAIGTLKGPLHGGANEEALGVLEGIGSADRVESWVKERLERKEKIMGFGHRVYKTGDSRVPVMRELARNLGERTGKTHWVPICEKLEEVMTREKNLCANVDLYAAVVFRLMGFPGALNPAIFALSRVAGWCAHVIEQHDHNRLIRPRSLYTGPVARKIKE</sequence>
<dbReference type="STRING" id="497964.CfE428DRAFT_5045"/>
<dbReference type="Pfam" id="PF00285">
    <property type="entry name" value="Citrate_synt"/>
    <property type="match status" value="1"/>
</dbReference>
<dbReference type="InterPro" id="IPR036969">
    <property type="entry name" value="Citrate_synthase_sf"/>
</dbReference>
<comment type="caution">
    <text evidence="10">The sequence shown here is derived from an EMBL/GenBank/DDBJ whole genome shotgun (WGS) entry which is preliminary data.</text>
</comment>
<dbReference type="InterPro" id="IPR019810">
    <property type="entry name" value="Citrate_synthase_AS"/>
</dbReference>
<dbReference type="InterPro" id="IPR024176">
    <property type="entry name" value="Citrate_synthase_bac-typ"/>
</dbReference>
<dbReference type="GO" id="GO:0005829">
    <property type="term" value="C:cytosol"/>
    <property type="evidence" value="ECO:0007669"/>
    <property type="project" value="TreeGrafter"/>
</dbReference>
<dbReference type="AlphaFoldDB" id="B4D805"/>
<evidence type="ECO:0000256" key="9">
    <source>
        <dbReference type="RuleBase" id="RU003406"/>
    </source>
</evidence>
<dbReference type="InterPro" id="IPR002020">
    <property type="entry name" value="Citrate_synthase"/>
</dbReference>
<dbReference type="UniPathway" id="UPA00223"/>
<evidence type="ECO:0000256" key="4">
    <source>
        <dbReference type="ARBA" id="ARBA00022679"/>
    </source>
</evidence>
<dbReference type="PROSITE" id="PS00480">
    <property type="entry name" value="CITRATE_SYNTHASE"/>
    <property type="match status" value="1"/>
</dbReference>
<dbReference type="SUPFAM" id="SSF48256">
    <property type="entry name" value="Citrate synthase"/>
    <property type="match status" value="1"/>
</dbReference>
<reference evidence="10 11" key="1">
    <citation type="journal article" date="2011" name="J. Bacteriol.">
        <title>Genome sequence of Chthoniobacter flavus Ellin428, an aerobic heterotrophic soil bacterium.</title>
        <authorList>
            <person name="Kant R."/>
            <person name="van Passel M.W."/>
            <person name="Palva A."/>
            <person name="Lucas S."/>
            <person name="Lapidus A."/>
            <person name="Glavina Del Rio T."/>
            <person name="Dalin E."/>
            <person name="Tice H."/>
            <person name="Bruce D."/>
            <person name="Goodwin L."/>
            <person name="Pitluck S."/>
            <person name="Larimer F.W."/>
            <person name="Land M.L."/>
            <person name="Hauser L."/>
            <person name="Sangwan P."/>
            <person name="de Vos W.M."/>
            <person name="Janssen P.H."/>
            <person name="Smidt H."/>
        </authorList>
    </citation>
    <scope>NUCLEOTIDE SEQUENCE [LARGE SCALE GENOMIC DNA]</scope>
    <source>
        <strain evidence="10 11">Ellin428</strain>
    </source>
</reference>
<dbReference type="GO" id="GO:0036440">
    <property type="term" value="F:citrate synthase activity"/>
    <property type="evidence" value="ECO:0007669"/>
    <property type="project" value="UniProtKB-EC"/>
</dbReference>
<feature type="active site" evidence="8">
    <location>
        <position position="314"/>
    </location>
</feature>
<dbReference type="NCBIfam" id="TIGR01800">
    <property type="entry name" value="cit_synth_II"/>
    <property type="match status" value="1"/>
</dbReference>
<dbReference type="PANTHER" id="PTHR11739">
    <property type="entry name" value="CITRATE SYNTHASE"/>
    <property type="match status" value="1"/>
</dbReference>
<dbReference type="GO" id="GO:0005975">
    <property type="term" value="P:carbohydrate metabolic process"/>
    <property type="evidence" value="ECO:0007669"/>
    <property type="project" value="TreeGrafter"/>
</dbReference>
<protein>
    <recommendedName>
        <fullName evidence="7">Citrate synthase</fullName>
    </recommendedName>
</protein>
<keyword evidence="3" id="KW-0816">Tricarboxylic acid cycle</keyword>
<evidence type="ECO:0000256" key="1">
    <source>
        <dbReference type="ARBA" id="ARBA00004751"/>
    </source>
</evidence>
<evidence type="ECO:0000313" key="10">
    <source>
        <dbReference type="EMBL" id="EDY17359.1"/>
    </source>
</evidence>
<keyword evidence="4 7" id="KW-0808">Transferase</keyword>
<organism evidence="10 11">
    <name type="scientific">Chthoniobacter flavus Ellin428</name>
    <dbReference type="NCBI Taxonomy" id="497964"/>
    <lineage>
        <taxon>Bacteria</taxon>
        <taxon>Pseudomonadati</taxon>
        <taxon>Verrucomicrobiota</taxon>
        <taxon>Spartobacteria</taxon>
        <taxon>Chthoniobacterales</taxon>
        <taxon>Chthoniobacteraceae</taxon>
        <taxon>Chthoniobacter</taxon>
    </lineage>
</organism>
<evidence type="ECO:0000256" key="5">
    <source>
        <dbReference type="ARBA" id="ARBA00049052"/>
    </source>
</evidence>
<dbReference type="EMBL" id="ABVL01000020">
    <property type="protein sequence ID" value="EDY17359.1"/>
    <property type="molecule type" value="Genomic_DNA"/>
</dbReference>
<comment type="catalytic activity">
    <reaction evidence="5">
        <text>propanoyl-CoA + oxaloacetate + H2O = (2S,3S)-2-methylcitrate + CoA + H(+)</text>
        <dbReference type="Rhea" id="RHEA:23780"/>
        <dbReference type="ChEBI" id="CHEBI:15377"/>
        <dbReference type="ChEBI" id="CHEBI:15378"/>
        <dbReference type="ChEBI" id="CHEBI:16452"/>
        <dbReference type="ChEBI" id="CHEBI:57287"/>
        <dbReference type="ChEBI" id="CHEBI:57392"/>
        <dbReference type="ChEBI" id="CHEBI:58853"/>
        <dbReference type="EC" id="2.3.3.5"/>
    </reaction>
</comment>
<dbReference type="PIRSF" id="PIRSF001369">
    <property type="entry name" value="Citrate_synth"/>
    <property type="match status" value="1"/>
</dbReference>
<evidence type="ECO:0000256" key="3">
    <source>
        <dbReference type="ARBA" id="ARBA00022532"/>
    </source>
</evidence>
<name>B4D805_9BACT</name>
<dbReference type="InterPro" id="IPR016143">
    <property type="entry name" value="Citrate_synth-like_sm_a-sub"/>
</dbReference>
<dbReference type="InterPro" id="IPR016142">
    <property type="entry name" value="Citrate_synth-like_lrg_a-sub"/>
</dbReference>
<gene>
    <name evidence="10" type="ORF">CfE428DRAFT_5045</name>
</gene>
<evidence type="ECO:0000256" key="6">
    <source>
        <dbReference type="ARBA" id="ARBA00049288"/>
    </source>
</evidence>
<feature type="active site" evidence="8">
    <location>
        <position position="263"/>
    </location>
</feature>
<dbReference type="Proteomes" id="UP000005824">
    <property type="component" value="Unassembled WGS sequence"/>
</dbReference>
<comment type="similarity">
    <text evidence="2 7 9">Belongs to the citrate synthase family.</text>
</comment>
<keyword evidence="11" id="KW-1185">Reference proteome</keyword>
<dbReference type="InParanoid" id="B4D805"/>
<dbReference type="FunFam" id="1.10.230.10:FF:000003">
    <property type="entry name" value="Citrate synthase"/>
    <property type="match status" value="1"/>
</dbReference>
<evidence type="ECO:0000256" key="2">
    <source>
        <dbReference type="ARBA" id="ARBA00010566"/>
    </source>
</evidence>
<dbReference type="Gene3D" id="1.10.580.10">
    <property type="entry name" value="Citrate Synthase, domain 1"/>
    <property type="match status" value="1"/>
</dbReference>
<dbReference type="GO" id="GO:0050440">
    <property type="term" value="F:2-methylcitrate synthase activity"/>
    <property type="evidence" value="ECO:0007669"/>
    <property type="project" value="UniProtKB-EC"/>
</dbReference>
<dbReference type="Gene3D" id="1.10.230.10">
    <property type="entry name" value="Cytochrome P450-Terp, domain 2"/>
    <property type="match status" value="1"/>
</dbReference>
<dbReference type="InterPro" id="IPR011278">
    <property type="entry name" value="2-MeCitrate/Citrate_synth_II"/>
</dbReference>
<evidence type="ECO:0000256" key="7">
    <source>
        <dbReference type="PIRNR" id="PIRNR001369"/>
    </source>
</evidence>
<proteinExistence type="inferred from homology"/>
<evidence type="ECO:0000256" key="8">
    <source>
        <dbReference type="PIRSR" id="PIRSR001369-1"/>
    </source>
</evidence>
<dbReference type="RefSeq" id="WP_006982366.1">
    <property type="nucleotide sequence ID" value="NZ_ABVL01000020.1"/>
</dbReference>
<evidence type="ECO:0000313" key="11">
    <source>
        <dbReference type="Proteomes" id="UP000005824"/>
    </source>
</evidence>
<dbReference type="PRINTS" id="PR00143">
    <property type="entry name" value="CITRTSNTHASE"/>
</dbReference>
<dbReference type="PANTHER" id="PTHR11739:SF4">
    <property type="entry name" value="CITRATE SYNTHASE, PEROXISOMAL"/>
    <property type="match status" value="1"/>
</dbReference>
<comment type="catalytic activity">
    <reaction evidence="6">
        <text>oxaloacetate + acetyl-CoA + H2O = citrate + CoA + H(+)</text>
        <dbReference type="Rhea" id="RHEA:16845"/>
        <dbReference type="ChEBI" id="CHEBI:15377"/>
        <dbReference type="ChEBI" id="CHEBI:15378"/>
        <dbReference type="ChEBI" id="CHEBI:16452"/>
        <dbReference type="ChEBI" id="CHEBI:16947"/>
        <dbReference type="ChEBI" id="CHEBI:57287"/>
        <dbReference type="ChEBI" id="CHEBI:57288"/>
        <dbReference type="EC" id="2.3.3.16"/>
    </reaction>
</comment>